<evidence type="ECO:0000313" key="2">
    <source>
        <dbReference type="Proteomes" id="UP000010792"/>
    </source>
</evidence>
<name>L0NED6_9HYPH</name>
<organism evidence="1 2">
    <name type="scientific">Pseudorhizobium banfieldiae</name>
    <dbReference type="NCBI Taxonomy" id="1125847"/>
    <lineage>
        <taxon>Bacteria</taxon>
        <taxon>Pseudomonadati</taxon>
        <taxon>Pseudomonadota</taxon>
        <taxon>Alphaproteobacteria</taxon>
        <taxon>Hyphomicrobiales</taxon>
        <taxon>Rhizobiaceae</taxon>
        <taxon>Rhizobium/Agrobacterium group</taxon>
        <taxon>Pseudorhizobium</taxon>
    </lineage>
</organism>
<dbReference type="Proteomes" id="UP000010792">
    <property type="component" value="Chromosome"/>
</dbReference>
<dbReference type="RefSeq" id="WP_052638043.1">
    <property type="nucleotide sequence ID" value="NZ_FO082820.1"/>
</dbReference>
<dbReference type="KEGG" id="rht:NT26_1427"/>
<dbReference type="AlphaFoldDB" id="L0NED6"/>
<keyword evidence="2" id="KW-1185">Reference proteome</keyword>
<accession>L0NED6</accession>
<reference evidence="1 2" key="1">
    <citation type="journal article" date="2013" name="Genome Biol. Evol.">
        <title>Life in an arsenic-containing gold mine: genome and physiology of the autotrophic arsenite-oxidizing bacterium rhizobium sp. NT-26.</title>
        <authorList>
            <person name="Andres J."/>
            <person name="Arsene-Ploetze F."/>
            <person name="Barbe V."/>
            <person name="Brochier-Armanet C."/>
            <person name="Cleiss-Arnold J."/>
            <person name="Coppee J.Y."/>
            <person name="Dillies M.A."/>
            <person name="Geist"/>
            <person name="L"/>
            <person name="Joublin A."/>
            <person name="Koechler S."/>
            <person name="Lassalle F."/>
            <person name="Marchal M."/>
            <person name="Medigue C."/>
            <person name="Muller D."/>
            <person name="Nesme X."/>
            <person name="Plewniak F."/>
            <person name="Proux C."/>
            <person name="Ramirez-Bahena M.H."/>
            <person name="Schenowitz C."/>
            <person name="Sismeiro O."/>
            <person name="Vallenet D."/>
            <person name="Santini J.M."/>
            <person name="Bertin P.N."/>
        </authorList>
    </citation>
    <scope>NUCLEOTIDE SEQUENCE [LARGE SCALE GENOMIC DNA]</scope>
    <source>
        <strain evidence="1 2">NT-26</strain>
    </source>
</reference>
<gene>
    <name evidence="1" type="ORF">NT26_1427</name>
</gene>
<proteinExistence type="predicted"/>
<protein>
    <submittedName>
        <fullName evidence="1">Uncharacterized protein</fullName>
    </submittedName>
</protein>
<sequence length="232" mass="25924">MRIVKRGTNLFLVLRMRDMARHLSNDRGRTELHRGVIDAGRRMKTINQKTVQRQMALKPGNYGSYVVAGTRGIPRKKTLSYEIFGVKGGAKIEQYKGLMSVKSSGRAARRMNAGRVTSDRGTVRSGVWNNPRVFKRSFATGTGFFAMRPPSAGTSSRAPKALWTYGSKPGQPRGADGRFAPSGTRYGKVRRLFGPSLMKEIPKDDSLDVFLRHGPALLERHVGKRLTKLMRF</sequence>
<dbReference type="OrthoDB" id="8419604at2"/>
<dbReference type="STRING" id="1125847.NT26_1427"/>
<evidence type="ECO:0000313" key="1">
    <source>
        <dbReference type="EMBL" id="CCF19151.1"/>
    </source>
</evidence>
<dbReference type="EMBL" id="FO082820">
    <property type="protein sequence ID" value="CCF19151.1"/>
    <property type="molecule type" value="Genomic_DNA"/>
</dbReference>